<evidence type="ECO:0000256" key="2">
    <source>
        <dbReference type="SAM" id="Phobius"/>
    </source>
</evidence>
<dbReference type="EMBL" id="MCBS01025060">
    <property type="protein sequence ID" value="RKF71649.1"/>
    <property type="molecule type" value="Genomic_DNA"/>
</dbReference>
<keyword evidence="2" id="KW-0472">Membrane</keyword>
<evidence type="ECO:0000313" key="4">
    <source>
        <dbReference type="EMBL" id="RKF71649.1"/>
    </source>
</evidence>
<feature type="domain" description="Tag1 C-terminal" evidence="3">
    <location>
        <begin position="471"/>
        <end position="584"/>
    </location>
</feature>
<dbReference type="GO" id="GO:0000329">
    <property type="term" value="C:fungal-type vacuole membrane"/>
    <property type="evidence" value="ECO:0007669"/>
    <property type="project" value="InterPro"/>
</dbReference>
<comment type="caution">
    <text evidence="4">The sequence shown here is derived from an EMBL/GenBank/DDBJ whole genome shotgun (WGS) entry which is preliminary data.</text>
</comment>
<proteinExistence type="predicted"/>
<dbReference type="PANTHER" id="PTHR35895:SF3">
    <property type="entry name" value="PRE-RRNA PROCESSING PROTEIN"/>
    <property type="match status" value="1"/>
</dbReference>
<keyword evidence="2" id="KW-0812">Transmembrane</keyword>
<keyword evidence="2" id="KW-1133">Transmembrane helix</keyword>
<dbReference type="InterPro" id="IPR055011">
    <property type="entry name" value="Tag1_C"/>
</dbReference>
<dbReference type="PANTHER" id="PTHR35895">
    <property type="entry name" value="CHROMOSOME 16, WHOLE GENOME SHOTGUN SEQUENCE"/>
    <property type="match status" value="1"/>
</dbReference>
<name>A0A420IAT7_9PEZI</name>
<accession>A0A420IAT7</accession>
<feature type="compositionally biased region" description="Acidic residues" evidence="1">
    <location>
        <begin position="43"/>
        <end position="55"/>
    </location>
</feature>
<dbReference type="AlphaFoldDB" id="A0A420IAT7"/>
<gene>
    <name evidence="4" type="ORF">GcM1_250078</name>
</gene>
<organism evidence="4 5">
    <name type="scientific">Golovinomyces cichoracearum</name>
    <dbReference type="NCBI Taxonomy" id="62708"/>
    <lineage>
        <taxon>Eukaryota</taxon>
        <taxon>Fungi</taxon>
        <taxon>Dikarya</taxon>
        <taxon>Ascomycota</taxon>
        <taxon>Pezizomycotina</taxon>
        <taxon>Leotiomycetes</taxon>
        <taxon>Erysiphales</taxon>
        <taxon>Erysiphaceae</taxon>
        <taxon>Golovinomyces</taxon>
    </lineage>
</organism>
<dbReference type="InterPro" id="IPR046368">
    <property type="entry name" value="Tag1"/>
</dbReference>
<dbReference type="Pfam" id="PF26174">
    <property type="entry name" value="LEA-2_1"/>
    <property type="match status" value="1"/>
</dbReference>
<dbReference type="Pfam" id="PF22786">
    <property type="entry name" value="Tag1_C"/>
    <property type="match status" value="1"/>
</dbReference>
<reference evidence="4 5" key="1">
    <citation type="journal article" date="2018" name="BMC Genomics">
        <title>Comparative genome analyses reveal sequence features reflecting distinct modes of host-adaptation between dicot and monocot powdery mildew.</title>
        <authorList>
            <person name="Wu Y."/>
            <person name="Ma X."/>
            <person name="Pan Z."/>
            <person name="Kale S.D."/>
            <person name="Song Y."/>
            <person name="King H."/>
            <person name="Zhang Q."/>
            <person name="Presley C."/>
            <person name="Deng X."/>
            <person name="Wei C.I."/>
            <person name="Xiao S."/>
        </authorList>
    </citation>
    <scope>NUCLEOTIDE SEQUENCE [LARGE SCALE GENOMIC DNA]</scope>
    <source>
        <strain evidence="4">UMSG1</strain>
    </source>
</reference>
<evidence type="ECO:0000256" key="1">
    <source>
        <dbReference type="SAM" id="MobiDB-lite"/>
    </source>
</evidence>
<evidence type="ECO:0000259" key="3">
    <source>
        <dbReference type="Pfam" id="PF22786"/>
    </source>
</evidence>
<feature type="transmembrane region" description="Helical" evidence="2">
    <location>
        <begin position="83"/>
        <end position="108"/>
    </location>
</feature>
<evidence type="ECO:0000313" key="5">
    <source>
        <dbReference type="Proteomes" id="UP000285326"/>
    </source>
</evidence>
<protein>
    <submittedName>
        <fullName evidence="4">Putative pre-rrna processing protein</fullName>
    </submittedName>
</protein>
<sequence>MSNGSSSKLLRLTSAKSRASEDFQESQALLTRADHNRRYNSSNEDDEDYQEGENDDLLSSAGNLISSQTVAEKPKEYRFRWPTLIGIFLAISFVCLIFLSIVVTPALLEEYAKKAVSVEPTKISIDSFTVKGFKARIQADFKVDASRVLNRHVRLIGRFLTWNAREVEIKQSTVEVTLPDYNNTLVGIATVPGLVVEIRNGHRTSLDFNIDLELENIDGIRLVANDWLDGGLDRIHVVAKANFALQSGLLSLGSQSISKDIIFEGKELPTIPRSYVDTINFREDTTSTYGNHTLVADVSIFIENSQPVELEVPALDFQVLVHGCDAANLIEIASAVTSSTRFHPYSGAHLDVSGTVRDLPKSLVEPCPDSDSSPLDVLISDHIHGKNTTVFIRGSESPNHGMPDWISKILSEITVPIIIPGHQYDGSAKNFSLTNTEFSLPDFFAEPGSDRSYSHLSGKIIASIKIPEEIKLNISVSELRAFINVLFKGMKFGEVNLDKWQKVECKIIEEQKDPGRFLKLQTLLRNAPVKITDDSVFAKFVESLLMEKEAIMIGIEALVDAQVSSVLGKILVKDIPAEGTVPINS</sequence>
<feature type="region of interest" description="Disordered" evidence="1">
    <location>
        <begin position="1"/>
        <end position="55"/>
    </location>
</feature>
<dbReference type="Proteomes" id="UP000285326">
    <property type="component" value="Unassembled WGS sequence"/>
</dbReference>